<dbReference type="GO" id="GO:0009231">
    <property type="term" value="P:riboflavin biosynthetic process"/>
    <property type="evidence" value="ECO:0007669"/>
    <property type="project" value="InterPro"/>
</dbReference>
<dbReference type="RefSeq" id="WP_173290594.1">
    <property type="nucleotide sequence ID" value="NZ_AP021888.1"/>
</dbReference>
<keyword evidence="6 15" id="KW-0808">Transferase</keyword>
<dbReference type="AlphaFoldDB" id="A0A6F8PLA2"/>
<dbReference type="InterPro" id="IPR023465">
    <property type="entry name" value="Riboflavin_kinase_dom_sf"/>
</dbReference>
<keyword evidence="11 15" id="KW-0067">ATP-binding</keyword>
<evidence type="ECO:0000256" key="6">
    <source>
        <dbReference type="ARBA" id="ARBA00022679"/>
    </source>
</evidence>
<dbReference type="InterPro" id="IPR002606">
    <property type="entry name" value="Riboflavin_kinase_bac"/>
</dbReference>
<dbReference type="GO" id="GO:0009398">
    <property type="term" value="P:FMN biosynthetic process"/>
    <property type="evidence" value="ECO:0007669"/>
    <property type="project" value="UniProtKB-UniRule"/>
</dbReference>
<dbReference type="InterPro" id="IPR015865">
    <property type="entry name" value="Riboflavin_kinase_bac/euk"/>
</dbReference>
<comment type="catalytic activity">
    <reaction evidence="14 15">
        <text>FMN + ATP + H(+) = FAD + diphosphate</text>
        <dbReference type="Rhea" id="RHEA:17237"/>
        <dbReference type="ChEBI" id="CHEBI:15378"/>
        <dbReference type="ChEBI" id="CHEBI:30616"/>
        <dbReference type="ChEBI" id="CHEBI:33019"/>
        <dbReference type="ChEBI" id="CHEBI:57692"/>
        <dbReference type="ChEBI" id="CHEBI:58210"/>
        <dbReference type="EC" id="2.7.7.2"/>
    </reaction>
</comment>
<proteinExistence type="inferred from homology"/>
<keyword evidence="5 15" id="KW-0288">FMN</keyword>
<dbReference type="EC" id="2.7.7.2" evidence="15"/>
<dbReference type="NCBIfam" id="NF004163">
    <property type="entry name" value="PRK05627.1-6"/>
    <property type="match status" value="1"/>
</dbReference>
<dbReference type="GO" id="GO:0003919">
    <property type="term" value="F:FMN adenylyltransferase activity"/>
    <property type="evidence" value="ECO:0007669"/>
    <property type="project" value="UniProtKB-UniRule"/>
</dbReference>
<evidence type="ECO:0000256" key="5">
    <source>
        <dbReference type="ARBA" id="ARBA00022643"/>
    </source>
</evidence>
<dbReference type="Proteomes" id="UP000501466">
    <property type="component" value="Chromosome"/>
</dbReference>
<dbReference type="SUPFAM" id="SSF52374">
    <property type="entry name" value="Nucleotidylyl transferase"/>
    <property type="match status" value="1"/>
</dbReference>
<dbReference type="Gene3D" id="3.40.50.620">
    <property type="entry name" value="HUPs"/>
    <property type="match status" value="1"/>
</dbReference>
<evidence type="ECO:0000256" key="15">
    <source>
        <dbReference type="PIRNR" id="PIRNR004491"/>
    </source>
</evidence>
<dbReference type="NCBIfam" id="NF004162">
    <property type="entry name" value="PRK05627.1-5"/>
    <property type="match status" value="1"/>
</dbReference>
<evidence type="ECO:0000256" key="3">
    <source>
        <dbReference type="ARBA" id="ARBA00005201"/>
    </source>
</evidence>
<dbReference type="FunFam" id="3.40.50.620:FF:000021">
    <property type="entry name" value="Riboflavin biosynthesis protein"/>
    <property type="match status" value="1"/>
</dbReference>
<dbReference type="InterPro" id="IPR014729">
    <property type="entry name" value="Rossmann-like_a/b/a_fold"/>
</dbReference>
<gene>
    <name evidence="17" type="ORF">THMIRHAT_05730</name>
</gene>
<comment type="similarity">
    <text evidence="15">Belongs to the ribF family.</text>
</comment>
<keyword evidence="4 15" id="KW-0285">Flavoprotein</keyword>
<dbReference type="GO" id="GO:0006747">
    <property type="term" value="P:FAD biosynthetic process"/>
    <property type="evidence" value="ECO:0007669"/>
    <property type="project" value="UniProtKB-UniRule"/>
</dbReference>
<keyword evidence="8 15" id="KW-0547">Nucleotide-binding</keyword>
<dbReference type="EMBL" id="AP021888">
    <property type="protein sequence ID" value="BBP42827.1"/>
    <property type="molecule type" value="Genomic_DNA"/>
</dbReference>
<feature type="domain" description="Riboflavin kinase" evidence="16">
    <location>
        <begin position="200"/>
        <end position="324"/>
    </location>
</feature>
<keyword evidence="12" id="KW-0511">Multifunctional enzyme</keyword>
<evidence type="ECO:0000256" key="13">
    <source>
        <dbReference type="ARBA" id="ARBA00047880"/>
    </source>
</evidence>
<dbReference type="GO" id="GO:0008531">
    <property type="term" value="F:riboflavin kinase activity"/>
    <property type="evidence" value="ECO:0007669"/>
    <property type="project" value="UniProtKB-UniRule"/>
</dbReference>
<evidence type="ECO:0000256" key="7">
    <source>
        <dbReference type="ARBA" id="ARBA00022695"/>
    </source>
</evidence>
<dbReference type="PIRSF" id="PIRSF004491">
    <property type="entry name" value="FAD_Synth"/>
    <property type="match status" value="1"/>
</dbReference>
<comment type="function">
    <text evidence="1">Catalyzes the phosphorylation of riboflavin to FMN followed by the adenylation of FMN to FAD.</text>
</comment>
<name>A0A6F8PLA2_9GAMM</name>
<dbReference type="Pfam" id="PF06574">
    <property type="entry name" value="FAD_syn"/>
    <property type="match status" value="1"/>
</dbReference>
<sequence>MQLIRGLHNLKTTRPGQIWAENSIFEHGCVLTIGNFDGIHLGHQEVLNRVQGLAHQLNLPSVVMIFEPLPVEYFAPDKAPVRLMNLREKLIGFQQTAIDFVLVCRFNAEFAELTAEQFVQQILVQSLQIKHLVVGDDFCFGKNRQGNYAFLQTAGLKQGFEVSEMPTYKVDEQRISSTRVRQTLSTETLQTQGLKAAEDLLGRSFYFDGRVIHGQKLGRQLGFRTLNLNPKRLQMPVSGVFAVRVLNIANQPWPGVANIGVRPTVNGLRPSIEVHLFNWDKDLYGAHVQVELVAFIRPEQKFGNLDALKAQIEKDAHSARQILGVITE</sequence>
<evidence type="ECO:0000256" key="1">
    <source>
        <dbReference type="ARBA" id="ARBA00002121"/>
    </source>
</evidence>
<evidence type="ECO:0000256" key="10">
    <source>
        <dbReference type="ARBA" id="ARBA00022827"/>
    </source>
</evidence>
<dbReference type="InterPro" id="IPR023468">
    <property type="entry name" value="Riboflavin_kinase"/>
</dbReference>
<comment type="catalytic activity">
    <reaction evidence="13 15">
        <text>riboflavin + ATP = FMN + ADP + H(+)</text>
        <dbReference type="Rhea" id="RHEA:14357"/>
        <dbReference type="ChEBI" id="CHEBI:15378"/>
        <dbReference type="ChEBI" id="CHEBI:30616"/>
        <dbReference type="ChEBI" id="CHEBI:57986"/>
        <dbReference type="ChEBI" id="CHEBI:58210"/>
        <dbReference type="ChEBI" id="CHEBI:456216"/>
        <dbReference type="EC" id="2.7.1.26"/>
    </reaction>
</comment>
<dbReference type="Gene3D" id="2.40.30.30">
    <property type="entry name" value="Riboflavin kinase-like"/>
    <property type="match status" value="1"/>
</dbReference>
<dbReference type="EC" id="2.7.1.26" evidence="15"/>
<dbReference type="InterPro" id="IPR015864">
    <property type="entry name" value="FAD_synthase"/>
</dbReference>
<reference evidence="18" key="1">
    <citation type="submission" date="2019-11" db="EMBL/GenBank/DDBJ databases">
        <title>Isolation and characterization of two novel species in the genus Thiomicrorhabdus.</title>
        <authorList>
            <person name="Mochizuki J."/>
            <person name="Kojima H."/>
            <person name="Fukui M."/>
        </authorList>
    </citation>
    <scope>NUCLEOTIDE SEQUENCE [LARGE SCALE GENOMIC DNA]</scope>
    <source>
        <strain evidence="18">AkT22</strain>
    </source>
</reference>
<evidence type="ECO:0000256" key="4">
    <source>
        <dbReference type="ARBA" id="ARBA00022630"/>
    </source>
</evidence>
<dbReference type="SUPFAM" id="SSF82114">
    <property type="entry name" value="Riboflavin kinase-like"/>
    <property type="match status" value="1"/>
</dbReference>
<dbReference type="KEGG" id="tzo:THMIRHAT_05730"/>
<dbReference type="GO" id="GO:0005524">
    <property type="term" value="F:ATP binding"/>
    <property type="evidence" value="ECO:0007669"/>
    <property type="project" value="UniProtKB-UniRule"/>
</dbReference>
<accession>A0A6F8PLA2</accession>
<organism evidence="17 18">
    <name type="scientific">Thiosulfativibrio zosterae</name>
    <dbReference type="NCBI Taxonomy" id="2675053"/>
    <lineage>
        <taxon>Bacteria</taxon>
        <taxon>Pseudomonadati</taxon>
        <taxon>Pseudomonadota</taxon>
        <taxon>Gammaproteobacteria</taxon>
        <taxon>Thiotrichales</taxon>
        <taxon>Piscirickettsiaceae</taxon>
        <taxon>Thiosulfativibrio</taxon>
    </lineage>
</organism>
<dbReference type="UniPathway" id="UPA00276">
    <property type="reaction ID" value="UER00406"/>
</dbReference>
<dbReference type="NCBIfam" id="NF004160">
    <property type="entry name" value="PRK05627.1-3"/>
    <property type="match status" value="1"/>
</dbReference>
<keyword evidence="7 15" id="KW-0548">Nucleotidyltransferase</keyword>
<evidence type="ECO:0000259" key="16">
    <source>
        <dbReference type="SMART" id="SM00904"/>
    </source>
</evidence>
<dbReference type="Pfam" id="PF01687">
    <property type="entry name" value="Flavokinase"/>
    <property type="match status" value="1"/>
</dbReference>
<dbReference type="SMART" id="SM00904">
    <property type="entry name" value="Flavokinase"/>
    <property type="match status" value="1"/>
</dbReference>
<comment type="pathway">
    <text evidence="2 15">Cofactor biosynthesis; FAD biosynthesis; FAD from FMN: step 1/1.</text>
</comment>
<comment type="pathway">
    <text evidence="3 15">Cofactor biosynthesis; FMN biosynthesis; FMN from riboflavin (ATP route): step 1/1.</text>
</comment>
<dbReference type="CDD" id="cd02064">
    <property type="entry name" value="FAD_synthetase_N"/>
    <property type="match status" value="1"/>
</dbReference>
<keyword evidence="9 15" id="KW-0418">Kinase</keyword>
<evidence type="ECO:0000256" key="14">
    <source>
        <dbReference type="ARBA" id="ARBA00049494"/>
    </source>
</evidence>
<evidence type="ECO:0000313" key="17">
    <source>
        <dbReference type="EMBL" id="BBP42827.1"/>
    </source>
</evidence>
<evidence type="ECO:0000256" key="8">
    <source>
        <dbReference type="ARBA" id="ARBA00022741"/>
    </source>
</evidence>
<protein>
    <recommendedName>
        <fullName evidence="15">Riboflavin biosynthesis protein</fullName>
    </recommendedName>
    <domain>
        <recommendedName>
            <fullName evidence="15">Riboflavin kinase</fullName>
            <ecNumber evidence="15">2.7.1.26</ecNumber>
        </recommendedName>
        <alternativeName>
            <fullName evidence="15">Flavokinase</fullName>
        </alternativeName>
    </domain>
    <domain>
        <recommendedName>
            <fullName evidence="15">FMN adenylyltransferase</fullName>
            <ecNumber evidence="15">2.7.7.2</ecNumber>
        </recommendedName>
        <alternativeName>
            <fullName evidence="15">FAD pyrophosphorylase</fullName>
        </alternativeName>
        <alternativeName>
            <fullName evidence="15">FAD synthase</fullName>
        </alternativeName>
    </domain>
</protein>
<dbReference type="PANTHER" id="PTHR22749:SF6">
    <property type="entry name" value="RIBOFLAVIN KINASE"/>
    <property type="match status" value="1"/>
</dbReference>
<dbReference type="NCBIfam" id="NF004159">
    <property type="entry name" value="PRK05627.1-2"/>
    <property type="match status" value="1"/>
</dbReference>
<evidence type="ECO:0000256" key="11">
    <source>
        <dbReference type="ARBA" id="ARBA00022840"/>
    </source>
</evidence>
<dbReference type="NCBIfam" id="TIGR00083">
    <property type="entry name" value="ribF"/>
    <property type="match status" value="1"/>
</dbReference>
<evidence type="ECO:0000256" key="2">
    <source>
        <dbReference type="ARBA" id="ARBA00004726"/>
    </source>
</evidence>
<evidence type="ECO:0000256" key="12">
    <source>
        <dbReference type="ARBA" id="ARBA00023268"/>
    </source>
</evidence>
<dbReference type="PANTHER" id="PTHR22749">
    <property type="entry name" value="RIBOFLAVIN KINASE/FMN ADENYLYLTRANSFERASE"/>
    <property type="match status" value="1"/>
</dbReference>
<keyword evidence="10 15" id="KW-0274">FAD</keyword>
<evidence type="ECO:0000256" key="9">
    <source>
        <dbReference type="ARBA" id="ARBA00022777"/>
    </source>
</evidence>
<evidence type="ECO:0000313" key="18">
    <source>
        <dbReference type="Proteomes" id="UP000501466"/>
    </source>
</evidence>
<keyword evidence="18" id="KW-1185">Reference proteome</keyword>
<dbReference type="UniPathway" id="UPA00277">
    <property type="reaction ID" value="UER00407"/>
</dbReference>